<feature type="transmembrane region" description="Helical" evidence="1">
    <location>
        <begin position="135"/>
        <end position="157"/>
    </location>
</feature>
<keyword evidence="1" id="KW-0472">Membrane</keyword>
<dbReference type="InterPro" id="IPR010288">
    <property type="entry name" value="EcsB_ABC"/>
</dbReference>
<dbReference type="Proteomes" id="UP000031982">
    <property type="component" value="Unassembled WGS sequence"/>
</dbReference>
<name>A0ABR5AP89_BACBA</name>
<accession>A0ABR5AP89</accession>
<feature type="transmembrane region" description="Helical" evidence="1">
    <location>
        <begin position="400"/>
        <end position="418"/>
    </location>
</feature>
<keyword evidence="3" id="KW-1185">Reference proteome</keyword>
<evidence type="ECO:0000256" key="1">
    <source>
        <dbReference type="SAM" id="Phobius"/>
    </source>
</evidence>
<feature type="transmembrane region" description="Helical" evidence="1">
    <location>
        <begin position="163"/>
        <end position="180"/>
    </location>
</feature>
<dbReference type="PIRSF" id="PIRSF037259">
    <property type="entry name" value="EcsB_ABC"/>
    <property type="match status" value="1"/>
</dbReference>
<dbReference type="RefSeq" id="WP_041114544.1">
    <property type="nucleotide sequence ID" value="NZ_JARTHD010000054.1"/>
</dbReference>
<feature type="transmembrane region" description="Helical" evidence="1">
    <location>
        <begin position="372"/>
        <end position="393"/>
    </location>
</feature>
<feature type="transmembrane region" description="Helical" evidence="1">
    <location>
        <begin position="311"/>
        <end position="328"/>
    </location>
</feature>
<dbReference type="Pfam" id="PF05975">
    <property type="entry name" value="EcsB"/>
    <property type="match status" value="1"/>
</dbReference>
<proteinExistence type="predicted"/>
<reference evidence="2 3" key="1">
    <citation type="submission" date="2015-01" db="EMBL/GenBank/DDBJ databases">
        <title>Genome Assembly of Bacillus badius MTCC 1458.</title>
        <authorList>
            <person name="Verma A."/>
            <person name="Khatri I."/>
            <person name="Mual P."/>
            <person name="Subramanian S."/>
            <person name="Krishnamurthi S."/>
        </authorList>
    </citation>
    <scope>NUCLEOTIDE SEQUENCE [LARGE SCALE GENOMIC DNA]</scope>
    <source>
        <strain evidence="2 3">MTCC 1458</strain>
    </source>
</reference>
<feature type="transmembrane region" description="Helical" evidence="1">
    <location>
        <begin position="84"/>
        <end position="104"/>
    </location>
</feature>
<organism evidence="2 3">
    <name type="scientific">Bacillus badius</name>
    <dbReference type="NCBI Taxonomy" id="1455"/>
    <lineage>
        <taxon>Bacteria</taxon>
        <taxon>Bacillati</taxon>
        <taxon>Bacillota</taxon>
        <taxon>Bacilli</taxon>
        <taxon>Bacillales</taxon>
        <taxon>Bacillaceae</taxon>
        <taxon>Pseudobacillus</taxon>
    </lineage>
</organism>
<sequence>MNSGQSNSYIAVRIDEIVDVSYVFSKIHESTGIFMDIKTLWGLRVQEYYRKMFRYYSIIGANVVYFFLIISSIFIYYFNLFLQWIPPQIPVEVILSLFVTYILIQTKVRTFTKRADIMFLLPLEWGLKSYFIKSLIYNFVIDVIKLVSFITVFLSLFLHTTNINLTFLFFIVGITAYNILMKWDEQWLENHVQFMLHRLNRFFSIYLMCYFLLKNEWIFSLILMSVNFVYFTYFIGKKRNLNWQWLIDEEERALLQNFKFINFFMDVPNLKRSFRNRRLLTLILKRCIPYSQSSAFVYLYSYLFVRYNDYFYLYLRLTLIGIFVNYAIPTSGWIFNLLILFITGLQVIPLQHEIKQSALLYPISKSQINNSFLVFVLVILYTQLFILYFAMLIHTSTAKIYYLLIGSLFVYVFVYFFVSKRVNVSGST</sequence>
<keyword evidence="1" id="KW-0812">Transmembrane</keyword>
<dbReference type="EMBL" id="JXLP01000026">
    <property type="protein sequence ID" value="KIL74154.1"/>
    <property type="molecule type" value="Genomic_DNA"/>
</dbReference>
<evidence type="ECO:0000313" key="3">
    <source>
        <dbReference type="Proteomes" id="UP000031982"/>
    </source>
</evidence>
<feature type="transmembrane region" description="Helical" evidence="1">
    <location>
        <begin position="192"/>
        <end position="213"/>
    </location>
</feature>
<keyword evidence="1" id="KW-1133">Transmembrane helix</keyword>
<feature type="transmembrane region" description="Helical" evidence="1">
    <location>
        <begin position="53"/>
        <end position="78"/>
    </location>
</feature>
<comment type="caution">
    <text evidence="2">The sequence shown here is derived from an EMBL/GenBank/DDBJ whole genome shotgun (WGS) entry which is preliminary data.</text>
</comment>
<gene>
    <name evidence="2" type="ORF">SD77_2964</name>
</gene>
<evidence type="ECO:0000313" key="2">
    <source>
        <dbReference type="EMBL" id="KIL74154.1"/>
    </source>
</evidence>
<feature type="transmembrane region" description="Helical" evidence="1">
    <location>
        <begin position="287"/>
        <end position="305"/>
    </location>
</feature>
<protein>
    <submittedName>
        <fullName evidence="2">ABC transporter, permease protein EscB</fullName>
    </submittedName>
</protein>